<accession>A0A3P3YDH0</accession>
<proteinExistence type="predicted"/>
<reference evidence="2 3" key="1">
    <citation type="submission" date="2018-03" db="EMBL/GenBank/DDBJ databases">
        <authorList>
            <person name="Fogelqvist J."/>
        </authorList>
    </citation>
    <scope>NUCLEOTIDE SEQUENCE [LARGE SCALE GENOMIC DNA]</scope>
</reference>
<feature type="region of interest" description="Disordered" evidence="1">
    <location>
        <begin position="487"/>
        <end position="515"/>
    </location>
</feature>
<evidence type="ECO:0000256" key="1">
    <source>
        <dbReference type="SAM" id="MobiDB-lite"/>
    </source>
</evidence>
<sequence>MALFVQTNVLASVDQIRCSSDKLSRRRAWRHELDIAQLRHDVVSVTQAVVEDNWDRCLFPEDLPDLEYPFVEGLALGHSMQFSGPLSLTMYGRHTLSRILLVLTYKNPDLVYCPLLVHFIVLMLTFLDPSRTFAVANAMRSDLDIMASSLSGLVPSGIQSLTEFFTGEFLAVMSLPVQLRIFSCFVHEGAKIIYRVAIAIIRRCRQDLLSSDSELATTDAFRRLCISQYCESKAFMKTIFAIHLSRSRIERFIRQAKDSRSRALVMAPSTNHVPLWPNIDQARKWSNIIDVQTWLFLWAQVLSARLCCKARVFSSYETVLISRPLPSLTSVDFDLGAYQQQPASTTTAVSLYATCLIGLYPFQSGRSPFYCSRKTFKKDALSLCSLIFKGRDGPSVINQFVRLVRCRSRHNTDSKGCSSFVLRAIRSSERPLLPSFLYDTVYCAARARIDHEVVDGSRRNYREQLAGDRVCVPTSYESLHATGKQNAAAGPIMNESPSKTKANSVASVDPTIRGR</sequence>
<dbReference type="SUPFAM" id="SSF47923">
    <property type="entry name" value="Ypt/Rab-GAP domain of gyp1p"/>
    <property type="match status" value="1"/>
</dbReference>
<geneLocation type="mitochondrion" evidence="2"/>
<dbReference type="AlphaFoldDB" id="A0A3P3YDH0"/>
<dbReference type="Proteomes" id="UP000290189">
    <property type="component" value="Unassembled WGS sequence"/>
</dbReference>
<organism evidence="2 3">
    <name type="scientific">Plasmodiophora brassicae</name>
    <name type="common">Clubroot disease agent</name>
    <dbReference type="NCBI Taxonomy" id="37360"/>
    <lineage>
        <taxon>Eukaryota</taxon>
        <taxon>Sar</taxon>
        <taxon>Rhizaria</taxon>
        <taxon>Endomyxa</taxon>
        <taxon>Phytomyxea</taxon>
        <taxon>Plasmodiophorida</taxon>
        <taxon>Plasmodiophoridae</taxon>
        <taxon>Plasmodiophora</taxon>
    </lineage>
</organism>
<dbReference type="EMBL" id="OVEO01000009">
    <property type="protein sequence ID" value="SPQ98221.1"/>
    <property type="molecule type" value="Genomic_DNA"/>
</dbReference>
<gene>
    <name evidence="2" type="ORF">PLBR_LOCUS5436</name>
</gene>
<evidence type="ECO:0000313" key="3">
    <source>
        <dbReference type="Proteomes" id="UP000290189"/>
    </source>
</evidence>
<name>A0A3P3YDH0_PLABS</name>
<dbReference type="Gene3D" id="1.10.472.80">
    <property type="entry name" value="Ypt/Rab-GAP domain of gyp1p, domain 3"/>
    <property type="match status" value="1"/>
</dbReference>
<feature type="compositionally biased region" description="Polar residues" evidence="1">
    <location>
        <begin position="495"/>
        <end position="506"/>
    </location>
</feature>
<evidence type="ECO:0000313" key="2">
    <source>
        <dbReference type="EMBL" id="SPQ98221.1"/>
    </source>
</evidence>
<protein>
    <recommendedName>
        <fullName evidence="4">Rab-GAP TBC domain-containing protein</fullName>
    </recommendedName>
</protein>
<dbReference type="InterPro" id="IPR035969">
    <property type="entry name" value="Rab-GAP_TBC_sf"/>
</dbReference>
<evidence type="ECO:0008006" key="4">
    <source>
        <dbReference type="Google" id="ProtNLM"/>
    </source>
</evidence>
<keyword evidence="2" id="KW-0496">Mitochondrion</keyword>